<evidence type="ECO:0000313" key="1">
    <source>
        <dbReference type="EnsemblPlants" id="EMT27209"/>
    </source>
</evidence>
<protein>
    <submittedName>
        <fullName evidence="1">Uncharacterized protein</fullName>
    </submittedName>
</protein>
<reference evidence="1" key="1">
    <citation type="submission" date="2015-06" db="UniProtKB">
        <authorList>
            <consortium name="EnsemblPlants"/>
        </authorList>
    </citation>
    <scope>IDENTIFICATION</scope>
</reference>
<sequence length="361" mass="40770">MPTGRDGKPGFRRLAYPREATVRRSCNGLLLLEDWGYCYVFNPETGRYAELPRPSMKSPVDAMSLAFDPAVSLHFDVFVFEKDVSAQHSKQAEASTLEQGKDEVVEEEEEEPREHVLPLELFSSRTWQWEKREFMPGHCAPGNLYDILATTSPSNQTVWSSEYWRGSLYMHCHYSILTILRPSKGTYDMVRASSAASQKGLPEFFAPALKKRPRRASRSLIFAGLGRNQRRRTQAEPSTLGALGRVVLAQKAAGQPRQRHRTSPSPTPRFPWGINGKAAAAENEDGAGINDFEYFWDSDNDNFIDVVGGAVHLKPPEWGDHCRIAGFHPHKNALILVLDWAVVVYYLDMSRMQYLGDSHEP</sequence>
<dbReference type="PANTHER" id="PTHR34591">
    <property type="entry name" value="OS03G0653100 PROTEIN-RELATED"/>
    <property type="match status" value="1"/>
</dbReference>
<accession>M8BZ17</accession>
<organism evidence="1">
    <name type="scientific">Aegilops tauschii</name>
    <name type="common">Tausch's goatgrass</name>
    <name type="synonym">Aegilops squarrosa</name>
    <dbReference type="NCBI Taxonomy" id="37682"/>
    <lineage>
        <taxon>Eukaryota</taxon>
        <taxon>Viridiplantae</taxon>
        <taxon>Streptophyta</taxon>
        <taxon>Embryophyta</taxon>
        <taxon>Tracheophyta</taxon>
        <taxon>Spermatophyta</taxon>
        <taxon>Magnoliopsida</taxon>
        <taxon>Liliopsida</taxon>
        <taxon>Poales</taxon>
        <taxon>Poaceae</taxon>
        <taxon>BOP clade</taxon>
        <taxon>Pooideae</taxon>
        <taxon>Triticodae</taxon>
        <taxon>Triticeae</taxon>
        <taxon>Triticinae</taxon>
        <taxon>Aegilops</taxon>
    </lineage>
</organism>
<dbReference type="PANTHER" id="PTHR34591:SF33">
    <property type="entry name" value="F-BOX DOMAIN-CONTAINING PROTEIN"/>
    <property type="match status" value="1"/>
</dbReference>
<dbReference type="AlphaFoldDB" id="M8BZ17"/>
<proteinExistence type="predicted"/>
<name>M8BZ17_AEGTA</name>
<dbReference type="EnsemblPlants" id="EMT27209">
    <property type="protein sequence ID" value="EMT27209"/>
    <property type="gene ID" value="F775_02964"/>
</dbReference>